<evidence type="ECO:0000256" key="8">
    <source>
        <dbReference type="ARBA" id="ARBA00023012"/>
    </source>
</evidence>
<dbReference type="EMBL" id="VUNC01000007">
    <property type="protein sequence ID" value="MST73215.1"/>
    <property type="molecule type" value="Genomic_DNA"/>
</dbReference>
<evidence type="ECO:0000313" key="13">
    <source>
        <dbReference type="Proteomes" id="UP000469325"/>
    </source>
</evidence>
<evidence type="ECO:0000313" key="12">
    <source>
        <dbReference type="EMBL" id="MST73215.1"/>
    </source>
</evidence>
<evidence type="ECO:0000256" key="3">
    <source>
        <dbReference type="ARBA" id="ARBA00004236"/>
    </source>
</evidence>
<dbReference type="InterPro" id="IPR036890">
    <property type="entry name" value="HATPase_C_sf"/>
</dbReference>
<dbReference type="FunFam" id="3.30.565.10:FF:000006">
    <property type="entry name" value="Sensor histidine kinase WalK"/>
    <property type="match status" value="1"/>
</dbReference>
<dbReference type="PANTHER" id="PTHR45453">
    <property type="entry name" value="PHOSPHATE REGULON SENSOR PROTEIN PHOR"/>
    <property type="match status" value="1"/>
</dbReference>
<evidence type="ECO:0000256" key="1">
    <source>
        <dbReference type="ARBA" id="ARBA00000085"/>
    </source>
</evidence>
<keyword evidence="13" id="KW-1185">Reference proteome</keyword>
<proteinExistence type="predicted"/>
<dbReference type="GO" id="GO:0004721">
    <property type="term" value="F:phosphoprotein phosphatase activity"/>
    <property type="evidence" value="ECO:0007669"/>
    <property type="project" value="TreeGrafter"/>
</dbReference>
<dbReference type="InterPro" id="IPR036097">
    <property type="entry name" value="HisK_dim/P_sf"/>
</dbReference>
<dbReference type="InterPro" id="IPR003661">
    <property type="entry name" value="HisK_dim/P_dom"/>
</dbReference>
<dbReference type="FunFam" id="1.10.287.130:FF:000001">
    <property type="entry name" value="Two-component sensor histidine kinase"/>
    <property type="match status" value="1"/>
</dbReference>
<dbReference type="InterPro" id="IPR004358">
    <property type="entry name" value="Sig_transdc_His_kin-like_C"/>
</dbReference>
<dbReference type="SMART" id="SM00388">
    <property type="entry name" value="HisKA"/>
    <property type="match status" value="1"/>
</dbReference>
<keyword evidence="9" id="KW-0472">Membrane</keyword>
<dbReference type="InterPro" id="IPR050351">
    <property type="entry name" value="BphY/WalK/GraS-like"/>
</dbReference>
<evidence type="ECO:0000256" key="7">
    <source>
        <dbReference type="ARBA" id="ARBA00022777"/>
    </source>
</evidence>
<evidence type="ECO:0000256" key="9">
    <source>
        <dbReference type="ARBA" id="ARBA00023136"/>
    </source>
</evidence>
<sequence length="411" mass="44945">MLKKLKRKFIIIVMALVGFVLAGVLGFSLHASWSAQHELIDHALERNLEGDLNSVPTIGGPQGSDHGEGMLSIAVIVSDDGVILQTSDSPALISTETLRRVIRTAIRSSEDRGVISERHIAWRRAVQSDGSVRISMVDTAAADRSFSNQVVRDGEIMVLAMLAMFFISWKLADWSLKPVADAWDRQRRFISDASHELKTPLSVILANSQILLKDGNLGDESRRWVQSTQDEATHMKNLVNDLLQLAKTDEGAGGSTSAFTKKDVDFSEIVDSCALEFDAVAFDRGVMLDSNVEEGIHLQGDPEWLGRLAKILIDNATKYARKGTEVKVTLKRTSQHIVLSVNNQGDPIDPEDLPHLFDRFYRSDKARSRGEGEQGGFGLGLAIAKGIAEVHGGTIRATSTKADGTTFTVTL</sequence>
<evidence type="ECO:0000259" key="11">
    <source>
        <dbReference type="PROSITE" id="PS50109"/>
    </source>
</evidence>
<organism evidence="12 13">
    <name type="scientific">Olsenella porci</name>
    <dbReference type="NCBI Taxonomy" id="2652279"/>
    <lineage>
        <taxon>Bacteria</taxon>
        <taxon>Bacillati</taxon>
        <taxon>Actinomycetota</taxon>
        <taxon>Coriobacteriia</taxon>
        <taxon>Coriobacteriales</taxon>
        <taxon>Atopobiaceae</taxon>
        <taxon>Olsenella</taxon>
    </lineage>
</organism>
<dbReference type="CDD" id="cd00075">
    <property type="entry name" value="HATPase"/>
    <property type="match status" value="1"/>
</dbReference>
<protein>
    <recommendedName>
        <fullName evidence="10">Sensor-like histidine kinase SenX3</fullName>
        <ecNumber evidence="4">2.7.13.3</ecNumber>
    </recommendedName>
</protein>
<evidence type="ECO:0000256" key="10">
    <source>
        <dbReference type="ARBA" id="ARBA00039401"/>
    </source>
</evidence>
<name>A0A6N7XSX7_9ACTN</name>
<evidence type="ECO:0000256" key="6">
    <source>
        <dbReference type="ARBA" id="ARBA00022679"/>
    </source>
</evidence>
<dbReference type="CDD" id="cd00082">
    <property type="entry name" value="HisKA"/>
    <property type="match status" value="1"/>
</dbReference>
<keyword evidence="6" id="KW-0808">Transferase</keyword>
<dbReference type="PANTHER" id="PTHR45453:SF1">
    <property type="entry name" value="PHOSPHATE REGULON SENSOR PROTEIN PHOR"/>
    <property type="match status" value="1"/>
</dbReference>
<comment type="catalytic activity">
    <reaction evidence="1">
        <text>ATP + protein L-histidine = ADP + protein N-phospho-L-histidine.</text>
        <dbReference type="EC" id="2.7.13.3"/>
    </reaction>
</comment>
<evidence type="ECO:0000256" key="2">
    <source>
        <dbReference type="ARBA" id="ARBA00001968"/>
    </source>
</evidence>
<keyword evidence="7 12" id="KW-0418">Kinase</keyword>
<dbReference type="PROSITE" id="PS50109">
    <property type="entry name" value="HIS_KIN"/>
    <property type="match status" value="1"/>
</dbReference>
<dbReference type="PRINTS" id="PR00344">
    <property type="entry name" value="BCTRLSENSOR"/>
</dbReference>
<evidence type="ECO:0000256" key="5">
    <source>
        <dbReference type="ARBA" id="ARBA00022553"/>
    </source>
</evidence>
<dbReference type="InterPro" id="IPR005467">
    <property type="entry name" value="His_kinase_dom"/>
</dbReference>
<reference evidence="12 13" key="1">
    <citation type="submission" date="2019-08" db="EMBL/GenBank/DDBJ databases">
        <title>In-depth cultivation of the pig gut microbiome towards novel bacterial diversity and tailored functional studies.</title>
        <authorList>
            <person name="Wylensek D."/>
            <person name="Hitch T.C.A."/>
            <person name="Clavel T."/>
        </authorList>
    </citation>
    <scope>NUCLEOTIDE SEQUENCE [LARGE SCALE GENOMIC DNA]</scope>
    <source>
        <strain evidence="12 13">CA-Schmier-601-WT-1</strain>
    </source>
</reference>
<dbReference type="RefSeq" id="WP_326832302.1">
    <property type="nucleotide sequence ID" value="NZ_VUNC01000007.1"/>
</dbReference>
<dbReference type="GO" id="GO:0005886">
    <property type="term" value="C:plasma membrane"/>
    <property type="evidence" value="ECO:0007669"/>
    <property type="project" value="UniProtKB-SubCell"/>
</dbReference>
<feature type="domain" description="Histidine kinase" evidence="11">
    <location>
        <begin position="192"/>
        <end position="411"/>
    </location>
</feature>
<dbReference type="GO" id="GO:0000155">
    <property type="term" value="F:phosphorelay sensor kinase activity"/>
    <property type="evidence" value="ECO:0007669"/>
    <property type="project" value="InterPro"/>
</dbReference>
<dbReference type="GO" id="GO:0005509">
    <property type="term" value="F:calcium ion binding"/>
    <property type="evidence" value="ECO:0007669"/>
    <property type="project" value="UniProtKB-ARBA"/>
</dbReference>
<keyword evidence="8" id="KW-0902">Two-component regulatory system</keyword>
<comment type="caution">
    <text evidence="12">The sequence shown here is derived from an EMBL/GenBank/DDBJ whole genome shotgun (WGS) entry which is preliminary data.</text>
</comment>
<dbReference type="Gene3D" id="1.10.287.130">
    <property type="match status" value="1"/>
</dbReference>
<accession>A0A6N7XSX7</accession>
<comment type="subcellular location">
    <subcellularLocation>
        <location evidence="3">Cell membrane</location>
    </subcellularLocation>
</comment>
<keyword evidence="5" id="KW-0597">Phosphoprotein</keyword>
<dbReference type="EC" id="2.7.13.3" evidence="4"/>
<dbReference type="Proteomes" id="UP000469325">
    <property type="component" value="Unassembled WGS sequence"/>
</dbReference>
<dbReference type="Pfam" id="PF00512">
    <property type="entry name" value="HisKA"/>
    <property type="match status" value="1"/>
</dbReference>
<dbReference type="GO" id="GO:0016036">
    <property type="term" value="P:cellular response to phosphate starvation"/>
    <property type="evidence" value="ECO:0007669"/>
    <property type="project" value="TreeGrafter"/>
</dbReference>
<dbReference type="Gene3D" id="3.30.565.10">
    <property type="entry name" value="Histidine kinase-like ATPase, C-terminal domain"/>
    <property type="match status" value="1"/>
</dbReference>
<dbReference type="SUPFAM" id="SSF47384">
    <property type="entry name" value="Homodimeric domain of signal transducing histidine kinase"/>
    <property type="match status" value="1"/>
</dbReference>
<dbReference type="Pfam" id="PF02518">
    <property type="entry name" value="HATPase_c"/>
    <property type="match status" value="1"/>
</dbReference>
<dbReference type="SUPFAM" id="SSF55874">
    <property type="entry name" value="ATPase domain of HSP90 chaperone/DNA topoisomerase II/histidine kinase"/>
    <property type="match status" value="1"/>
</dbReference>
<dbReference type="AlphaFoldDB" id="A0A6N7XSX7"/>
<dbReference type="SMART" id="SM00387">
    <property type="entry name" value="HATPase_c"/>
    <property type="match status" value="1"/>
</dbReference>
<dbReference type="InterPro" id="IPR003594">
    <property type="entry name" value="HATPase_dom"/>
</dbReference>
<evidence type="ECO:0000256" key="4">
    <source>
        <dbReference type="ARBA" id="ARBA00012438"/>
    </source>
</evidence>
<gene>
    <name evidence="12" type="ORF">FYJ68_08875</name>
</gene>
<comment type="cofactor">
    <cofactor evidence="2">
        <name>a divalent metal cation</name>
        <dbReference type="ChEBI" id="CHEBI:60240"/>
    </cofactor>
</comment>